<dbReference type="RefSeq" id="WP_302050108.1">
    <property type="nucleotide sequence ID" value="NZ_JAMJEV010000027.1"/>
</dbReference>
<keyword evidence="2" id="KW-1185">Reference proteome</keyword>
<protein>
    <recommendedName>
        <fullName evidence="3">Metanogen output domain-containing protein</fullName>
    </recommendedName>
</protein>
<proteinExistence type="predicted"/>
<sequence length="149" mass="17076">MDGYKKWTQNFSMEWLSELLNSMEKNCSQEKCALLLDQCGACHYKSLEQMLEKYVGDLRGFIKFMSKEHGQIITYDETKNIILVDENKSYCVCPITQCMDGKKVSPALCHCSASMTEKMISKIIGQEVKSRVVTSILRGNKSCVYEIKF</sequence>
<evidence type="ECO:0000313" key="1">
    <source>
        <dbReference type="EMBL" id="MDO0825556.1"/>
    </source>
</evidence>
<name>A0ABT8R0D4_9FIRM</name>
<dbReference type="Proteomes" id="UP001176021">
    <property type="component" value="Unassembled WGS sequence"/>
</dbReference>
<gene>
    <name evidence="1" type="ORF">M8H41_22345</name>
</gene>
<evidence type="ECO:0008006" key="3">
    <source>
        <dbReference type="Google" id="ProtNLM"/>
    </source>
</evidence>
<dbReference type="EMBL" id="JAMJEV010000027">
    <property type="protein sequence ID" value="MDO0825556.1"/>
    <property type="molecule type" value="Genomic_DNA"/>
</dbReference>
<reference evidence="1" key="1">
    <citation type="submission" date="2022-05" db="EMBL/GenBank/DDBJ databases">
        <title>Expanded diversity of anoxic marine methylotrophy in a Black Sea sulfate reducing microorganism.</title>
        <authorList>
            <person name="Fischer P.Q."/>
            <person name="Stams A.J.M."/>
            <person name="Villanueva L."/>
            <person name="Sousa D.Z."/>
        </authorList>
    </citation>
    <scope>NUCLEOTIDE SEQUENCE</scope>
    <source>
        <strain evidence="1">P130</strain>
    </source>
</reference>
<organism evidence="1 2">
    <name type="scientific">Desulfosporosinus nitroreducens</name>
    <dbReference type="NCBI Taxonomy" id="2018668"/>
    <lineage>
        <taxon>Bacteria</taxon>
        <taxon>Bacillati</taxon>
        <taxon>Bacillota</taxon>
        <taxon>Clostridia</taxon>
        <taxon>Eubacteriales</taxon>
        <taxon>Desulfitobacteriaceae</taxon>
        <taxon>Desulfosporosinus</taxon>
    </lineage>
</organism>
<accession>A0ABT8R0D4</accession>
<evidence type="ECO:0000313" key="2">
    <source>
        <dbReference type="Proteomes" id="UP001176021"/>
    </source>
</evidence>
<comment type="caution">
    <text evidence="1">The sequence shown here is derived from an EMBL/GenBank/DDBJ whole genome shotgun (WGS) entry which is preliminary data.</text>
</comment>